<keyword evidence="3" id="KW-1185">Reference proteome</keyword>
<feature type="region of interest" description="Disordered" evidence="1">
    <location>
        <begin position="1"/>
        <end position="88"/>
    </location>
</feature>
<evidence type="ECO:0000313" key="3">
    <source>
        <dbReference type="Proteomes" id="UP000052978"/>
    </source>
</evidence>
<feature type="compositionally biased region" description="Polar residues" evidence="1">
    <location>
        <begin position="63"/>
        <end position="72"/>
    </location>
</feature>
<gene>
    <name evidence="2" type="ORF">D623_10016832</name>
</gene>
<name>S7QAT5_MYOBR</name>
<feature type="compositionally biased region" description="Basic and acidic residues" evidence="1">
    <location>
        <begin position="214"/>
        <end position="224"/>
    </location>
</feature>
<evidence type="ECO:0000313" key="2">
    <source>
        <dbReference type="EMBL" id="EPQ18207.1"/>
    </source>
</evidence>
<feature type="region of interest" description="Disordered" evidence="1">
    <location>
        <begin position="115"/>
        <end position="140"/>
    </location>
</feature>
<dbReference type="EMBL" id="KE164486">
    <property type="protein sequence ID" value="EPQ18207.1"/>
    <property type="molecule type" value="Genomic_DNA"/>
</dbReference>
<feature type="compositionally biased region" description="Polar residues" evidence="1">
    <location>
        <begin position="1"/>
        <end position="18"/>
    </location>
</feature>
<accession>S7QAT5</accession>
<evidence type="ECO:0000256" key="1">
    <source>
        <dbReference type="SAM" id="MobiDB-lite"/>
    </source>
</evidence>
<feature type="region of interest" description="Disordered" evidence="1">
    <location>
        <begin position="200"/>
        <end position="255"/>
    </location>
</feature>
<dbReference type="Proteomes" id="UP000052978">
    <property type="component" value="Unassembled WGS sequence"/>
</dbReference>
<reference evidence="2 3" key="1">
    <citation type="journal article" date="2013" name="Nat. Commun.">
        <title>Genome analysis reveals insights into physiology and longevity of the Brandt's bat Myotis brandtii.</title>
        <authorList>
            <person name="Seim I."/>
            <person name="Fang X."/>
            <person name="Xiong Z."/>
            <person name="Lobanov A.V."/>
            <person name="Huang Z."/>
            <person name="Ma S."/>
            <person name="Feng Y."/>
            <person name="Turanov A.A."/>
            <person name="Zhu Y."/>
            <person name="Lenz T.L."/>
            <person name="Gerashchenko M.V."/>
            <person name="Fan D."/>
            <person name="Hee Yim S."/>
            <person name="Yao X."/>
            <person name="Jordan D."/>
            <person name="Xiong Y."/>
            <person name="Ma Y."/>
            <person name="Lyapunov A.N."/>
            <person name="Chen G."/>
            <person name="Kulakova O.I."/>
            <person name="Sun Y."/>
            <person name="Lee S.G."/>
            <person name="Bronson R.T."/>
            <person name="Moskalev A.A."/>
            <person name="Sunyaev S.R."/>
            <person name="Zhang G."/>
            <person name="Krogh A."/>
            <person name="Wang J."/>
            <person name="Gladyshev V.N."/>
        </authorList>
    </citation>
    <scope>NUCLEOTIDE SEQUENCE [LARGE SCALE GENOMIC DNA]</scope>
</reference>
<sequence length="255" mass="27199">MYSNVIDTVSFQRQTTQPELRASPPQKAPRSALRGAHASPGSDWETCYRDNQSLYPPVAPGAETQTDSQKSPASGRPGPRGTPAATVPGTGLWARVPLPLAQLVHVASPLNRGVGHVHRQLRSSLESTGRPKGHPSKALSNCPSALTLGHYSMKQGEQLPVKIFTSEACFVPYLAAECIPKNWTTEVVGDSIPELSVARHSGSDACSGQPQEPRVPDPAHRCEADSPAEPGGGRHQDQRPHCSPSGLDLLGWHLA</sequence>
<proteinExistence type="predicted"/>
<dbReference type="AlphaFoldDB" id="S7QAT5"/>
<protein>
    <submittedName>
        <fullName evidence="2">Uncharacterized protein</fullName>
    </submittedName>
</protein>
<organism evidence="2 3">
    <name type="scientific">Myotis brandtii</name>
    <name type="common">Brandt's bat</name>
    <dbReference type="NCBI Taxonomy" id="109478"/>
    <lineage>
        <taxon>Eukaryota</taxon>
        <taxon>Metazoa</taxon>
        <taxon>Chordata</taxon>
        <taxon>Craniata</taxon>
        <taxon>Vertebrata</taxon>
        <taxon>Euteleostomi</taxon>
        <taxon>Mammalia</taxon>
        <taxon>Eutheria</taxon>
        <taxon>Laurasiatheria</taxon>
        <taxon>Chiroptera</taxon>
        <taxon>Yangochiroptera</taxon>
        <taxon>Vespertilionidae</taxon>
        <taxon>Myotis</taxon>
    </lineage>
</organism>